<sequence length="184" mass="20725">MSQAFWKVYKAKVLQTFGSEQEEELHEERDQPELIESGSPPPMDEGMQSVSQLAQKVQGAGAKGWRTMASLFNKEDEHKLLTPDPVPDHPLAPKPEEPPKEKKLGLWDVFATKWQQTSINRDDTQSEYSEHVAENSSISEEPVNEDPYSSNGNETPEPAEMPFKWGFLTSKLAELKSKNAPKSN</sequence>
<name>A0AAV7TIP4_PLEWA</name>
<proteinExistence type="predicted"/>
<evidence type="ECO:0008006" key="4">
    <source>
        <dbReference type="Google" id="ProtNLM"/>
    </source>
</evidence>
<evidence type="ECO:0000313" key="2">
    <source>
        <dbReference type="EMBL" id="KAJ1176296.1"/>
    </source>
</evidence>
<dbReference type="AlphaFoldDB" id="A0AAV7TIP4"/>
<accession>A0AAV7TIP4</accession>
<dbReference type="GO" id="GO:0007283">
    <property type="term" value="P:spermatogenesis"/>
    <property type="evidence" value="ECO:0007669"/>
    <property type="project" value="InterPro"/>
</dbReference>
<protein>
    <recommendedName>
        <fullName evidence="4">Testis development-related protein</fullName>
    </recommendedName>
</protein>
<dbReference type="EMBL" id="JANPWB010000006">
    <property type="protein sequence ID" value="KAJ1176296.1"/>
    <property type="molecule type" value="Genomic_DNA"/>
</dbReference>
<feature type="region of interest" description="Disordered" evidence="1">
    <location>
        <begin position="117"/>
        <end position="161"/>
    </location>
</feature>
<dbReference type="Pfam" id="PF15683">
    <property type="entry name" value="TDRP"/>
    <property type="match status" value="1"/>
</dbReference>
<gene>
    <name evidence="2" type="ORF">NDU88_001578</name>
</gene>
<dbReference type="InterPro" id="IPR031399">
    <property type="entry name" value="TDRP"/>
</dbReference>
<evidence type="ECO:0000256" key="1">
    <source>
        <dbReference type="SAM" id="MobiDB-lite"/>
    </source>
</evidence>
<feature type="region of interest" description="Disordered" evidence="1">
    <location>
        <begin position="17"/>
        <end position="54"/>
    </location>
</feature>
<comment type="caution">
    <text evidence="2">The sequence shown here is derived from an EMBL/GenBank/DDBJ whole genome shotgun (WGS) entry which is preliminary data.</text>
</comment>
<dbReference type="PANTHER" id="PTHR35663:SF3">
    <property type="entry name" value="GENE, 30191-RELATED"/>
    <property type="match status" value="1"/>
</dbReference>
<feature type="region of interest" description="Disordered" evidence="1">
    <location>
        <begin position="74"/>
        <end position="102"/>
    </location>
</feature>
<evidence type="ECO:0000313" key="3">
    <source>
        <dbReference type="Proteomes" id="UP001066276"/>
    </source>
</evidence>
<organism evidence="2 3">
    <name type="scientific">Pleurodeles waltl</name>
    <name type="common">Iberian ribbed newt</name>
    <dbReference type="NCBI Taxonomy" id="8319"/>
    <lineage>
        <taxon>Eukaryota</taxon>
        <taxon>Metazoa</taxon>
        <taxon>Chordata</taxon>
        <taxon>Craniata</taxon>
        <taxon>Vertebrata</taxon>
        <taxon>Euteleostomi</taxon>
        <taxon>Amphibia</taxon>
        <taxon>Batrachia</taxon>
        <taxon>Caudata</taxon>
        <taxon>Salamandroidea</taxon>
        <taxon>Salamandridae</taxon>
        <taxon>Pleurodelinae</taxon>
        <taxon>Pleurodeles</taxon>
    </lineage>
</organism>
<keyword evidence="3" id="KW-1185">Reference proteome</keyword>
<dbReference type="Proteomes" id="UP001066276">
    <property type="component" value="Chromosome 3_2"/>
</dbReference>
<reference evidence="2" key="1">
    <citation type="journal article" date="2022" name="bioRxiv">
        <title>Sequencing and chromosome-scale assembly of the giantPleurodeles waltlgenome.</title>
        <authorList>
            <person name="Brown T."/>
            <person name="Elewa A."/>
            <person name="Iarovenko S."/>
            <person name="Subramanian E."/>
            <person name="Araus A.J."/>
            <person name="Petzold A."/>
            <person name="Susuki M."/>
            <person name="Suzuki K.-i.T."/>
            <person name="Hayashi T."/>
            <person name="Toyoda A."/>
            <person name="Oliveira C."/>
            <person name="Osipova E."/>
            <person name="Leigh N.D."/>
            <person name="Simon A."/>
            <person name="Yun M.H."/>
        </authorList>
    </citation>
    <scope>NUCLEOTIDE SEQUENCE</scope>
    <source>
        <strain evidence="2">20211129_DDA</strain>
        <tissue evidence="2">Liver</tissue>
    </source>
</reference>
<feature type="compositionally biased region" description="Pro residues" evidence="1">
    <location>
        <begin position="84"/>
        <end position="93"/>
    </location>
</feature>
<dbReference type="PANTHER" id="PTHR35663">
    <property type="entry name" value="TESTIS DEVELOPMENT-RELATED PROTEIN-RELATED"/>
    <property type="match status" value="1"/>
</dbReference>
<feature type="compositionally biased region" description="Basic and acidic residues" evidence="1">
    <location>
        <begin position="120"/>
        <end position="133"/>
    </location>
</feature>